<protein>
    <recommendedName>
        <fullName evidence="2 7">DNA repair protein RecO</fullName>
    </recommendedName>
    <alternativeName>
        <fullName evidence="6 7">Recombination protein O</fullName>
    </alternativeName>
</protein>
<dbReference type="Pfam" id="PF11967">
    <property type="entry name" value="RecO_N"/>
    <property type="match status" value="1"/>
</dbReference>
<keyword evidence="5 7" id="KW-0234">DNA repair</keyword>
<comment type="similarity">
    <text evidence="1 7">Belongs to the RecO family.</text>
</comment>
<dbReference type="InterPro" id="IPR003717">
    <property type="entry name" value="RecO"/>
</dbReference>
<dbReference type="GO" id="GO:0006310">
    <property type="term" value="P:DNA recombination"/>
    <property type="evidence" value="ECO:0007669"/>
    <property type="project" value="UniProtKB-UniRule"/>
</dbReference>
<dbReference type="EMBL" id="DSIY01000046">
    <property type="protein sequence ID" value="HEG90225.1"/>
    <property type="molecule type" value="Genomic_DNA"/>
</dbReference>
<feature type="domain" description="DNA replication/recombination mediator RecO N-terminal" evidence="8">
    <location>
        <begin position="11"/>
        <end position="87"/>
    </location>
</feature>
<dbReference type="SUPFAM" id="SSF57863">
    <property type="entry name" value="ArfGap/RecO-like zinc finger"/>
    <property type="match status" value="1"/>
</dbReference>
<evidence type="ECO:0000256" key="2">
    <source>
        <dbReference type="ARBA" id="ARBA00021310"/>
    </source>
</evidence>
<evidence type="ECO:0000313" key="9">
    <source>
        <dbReference type="EMBL" id="HEG90225.1"/>
    </source>
</evidence>
<comment type="function">
    <text evidence="7">Involved in DNA repair and RecF pathway recombination.</text>
</comment>
<evidence type="ECO:0000256" key="5">
    <source>
        <dbReference type="ARBA" id="ARBA00023204"/>
    </source>
</evidence>
<dbReference type="Gene3D" id="1.20.1440.120">
    <property type="entry name" value="Recombination protein O, C-terminal domain"/>
    <property type="match status" value="1"/>
</dbReference>
<evidence type="ECO:0000256" key="1">
    <source>
        <dbReference type="ARBA" id="ARBA00007452"/>
    </source>
</evidence>
<keyword evidence="4 7" id="KW-0233">DNA recombination</keyword>
<sequence>MASNQEGRIRLYRVEAVVLRRWDLGEADRILNLYTRQRGKLRAVAKGVRRPTSRLAGHLELFAHSNVLIARGRDLEIVSQAELIEPFRDLRRDERRIGLAGYVADLLDALTSEDDPQPLVFELLTETLRGIASQPDPFFVVRRYELRLLGALGYQPELYRCVVCGRPLEPVTNAFAPQLGGVACPLCAARDPAAVPLPAGAVKALRLLAGERWATVLERRTGPELRSAVESALYAYTRHILGRELASRAVLDQLQLAGSWSAESPSPG</sequence>
<dbReference type="InterPro" id="IPR037278">
    <property type="entry name" value="ARFGAP/RecO"/>
</dbReference>
<dbReference type="HAMAP" id="MF_00201">
    <property type="entry name" value="RecO"/>
    <property type="match status" value="1"/>
</dbReference>
<evidence type="ECO:0000259" key="8">
    <source>
        <dbReference type="Pfam" id="PF11967"/>
    </source>
</evidence>
<organism evidence="9">
    <name type="scientific">Thermorudis peleae</name>
    <dbReference type="NCBI Taxonomy" id="1382356"/>
    <lineage>
        <taxon>Bacteria</taxon>
        <taxon>Pseudomonadati</taxon>
        <taxon>Thermomicrobiota</taxon>
        <taxon>Thermomicrobia</taxon>
        <taxon>Thermomicrobia incertae sedis</taxon>
        <taxon>Thermorudis</taxon>
    </lineage>
</organism>
<dbReference type="Pfam" id="PF02565">
    <property type="entry name" value="RecO_C"/>
    <property type="match status" value="1"/>
</dbReference>
<evidence type="ECO:0000256" key="6">
    <source>
        <dbReference type="ARBA" id="ARBA00033409"/>
    </source>
</evidence>
<keyword evidence="3 7" id="KW-0227">DNA damage</keyword>
<dbReference type="InterPro" id="IPR012340">
    <property type="entry name" value="NA-bd_OB-fold"/>
</dbReference>
<dbReference type="Gene3D" id="2.40.50.140">
    <property type="entry name" value="Nucleic acid-binding proteins"/>
    <property type="match status" value="1"/>
</dbReference>
<gene>
    <name evidence="7 9" type="primary">recO</name>
    <name evidence="9" type="ORF">ENP34_02080</name>
</gene>
<evidence type="ECO:0000256" key="3">
    <source>
        <dbReference type="ARBA" id="ARBA00022763"/>
    </source>
</evidence>
<proteinExistence type="inferred from homology"/>
<dbReference type="AlphaFoldDB" id="A0A831T8D7"/>
<dbReference type="PANTHER" id="PTHR33991">
    <property type="entry name" value="DNA REPAIR PROTEIN RECO"/>
    <property type="match status" value="1"/>
</dbReference>
<evidence type="ECO:0000256" key="4">
    <source>
        <dbReference type="ARBA" id="ARBA00023172"/>
    </source>
</evidence>
<dbReference type="SUPFAM" id="SSF50249">
    <property type="entry name" value="Nucleic acid-binding proteins"/>
    <property type="match status" value="1"/>
</dbReference>
<reference evidence="9" key="1">
    <citation type="journal article" date="2020" name="mSystems">
        <title>Genome- and Community-Level Interaction Insights into Carbon Utilization and Element Cycling Functions of Hydrothermarchaeota in Hydrothermal Sediment.</title>
        <authorList>
            <person name="Zhou Z."/>
            <person name="Liu Y."/>
            <person name="Xu W."/>
            <person name="Pan J."/>
            <person name="Luo Z.H."/>
            <person name="Li M."/>
        </authorList>
    </citation>
    <scope>NUCLEOTIDE SEQUENCE [LARGE SCALE GENOMIC DNA]</scope>
    <source>
        <strain evidence="9">SpSt-210</strain>
    </source>
</reference>
<evidence type="ECO:0000256" key="7">
    <source>
        <dbReference type="HAMAP-Rule" id="MF_00201"/>
    </source>
</evidence>
<accession>A0A831T8D7</accession>
<dbReference type="GO" id="GO:0043590">
    <property type="term" value="C:bacterial nucleoid"/>
    <property type="evidence" value="ECO:0007669"/>
    <property type="project" value="TreeGrafter"/>
</dbReference>
<dbReference type="PANTHER" id="PTHR33991:SF1">
    <property type="entry name" value="DNA REPAIR PROTEIN RECO"/>
    <property type="match status" value="1"/>
</dbReference>
<name>A0A831T8D7_9BACT</name>
<dbReference type="InterPro" id="IPR042242">
    <property type="entry name" value="RecO_C"/>
</dbReference>
<dbReference type="InterPro" id="IPR022572">
    <property type="entry name" value="DNA_rep/recomb_RecO_N"/>
</dbReference>
<comment type="caution">
    <text evidence="9">The sequence shown here is derived from an EMBL/GenBank/DDBJ whole genome shotgun (WGS) entry which is preliminary data.</text>
</comment>
<dbReference type="GO" id="GO:0006302">
    <property type="term" value="P:double-strand break repair"/>
    <property type="evidence" value="ECO:0007669"/>
    <property type="project" value="TreeGrafter"/>
</dbReference>
<dbReference type="NCBIfam" id="TIGR00613">
    <property type="entry name" value="reco"/>
    <property type="match status" value="1"/>
</dbReference>